<sequence>MPNPAPPTLPSALDPSDPIAQLDDAFLEYYEARQRAVLARLGPAVAHVGDSLYLRIGGRRVVGPARTRRYHQLKTVCHLPLAIQTILGDEGGRLAEEARGRLVELGRRADAVAEAIAGAGLDAVQTARQRRLLDASRRFIAATLDAGGADADALVAFLRAQMDDIRSNIADAASDQLSTMHATFGSWVAEMSCEQWSQLRVVIGSGHMSRTGNLAAQYFSRALGDRWEGRFDREDETASRRVLVSEDATDEASAFALLATHVFDTRASNAFFGEESRLGRDVLADSAERQLVAMFGERPEEPTRRES</sequence>
<organism evidence="1 2">
    <name type="scientific">Nannocystis pusilla</name>
    <dbReference type="NCBI Taxonomy" id="889268"/>
    <lineage>
        <taxon>Bacteria</taxon>
        <taxon>Pseudomonadati</taxon>
        <taxon>Myxococcota</taxon>
        <taxon>Polyangia</taxon>
        <taxon>Nannocystales</taxon>
        <taxon>Nannocystaceae</taxon>
        <taxon>Nannocystis</taxon>
    </lineage>
</organism>
<protein>
    <submittedName>
        <fullName evidence="1">Uncharacterized protein</fullName>
    </submittedName>
</protein>
<dbReference type="Proteomes" id="UP001139031">
    <property type="component" value="Unassembled WGS sequence"/>
</dbReference>
<evidence type="ECO:0000313" key="1">
    <source>
        <dbReference type="EMBL" id="MBZ5715364.1"/>
    </source>
</evidence>
<proteinExistence type="predicted"/>
<comment type="caution">
    <text evidence="1">The sequence shown here is derived from an EMBL/GenBank/DDBJ whole genome shotgun (WGS) entry which is preliminary data.</text>
</comment>
<dbReference type="EMBL" id="JAIRAU010000056">
    <property type="protein sequence ID" value="MBZ5715364.1"/>
    <property type="molecule type" value="Genomic_DNA"/>
</dbReference>
<name>A0ABS7U480_9BACT</name>
<dbReference type="RefSeq" id="WP_224197104.1">
    <property type="nucleotide sequence ID" value="NZ_JAIRAU010000056.1"/>
</dbReference>
<accession>A0ABS7U480</accession>
<evidence type="ECO:0000313" key="2">
    <source>
        <dbReference type="Proteomes" id="UP001139031"/>
    </source>
</evidence>
<reference evidence="1" key="1">
    <citation type="submission" date="2021-08" db="EMBL/GenBank/DDBJ databases">
        <authorList>
            <person name="Stevens D.C."/>
        </authorList>
    </citation>
    <scope>NUCLEOTIDE SEQUENCE</scope>
    <source>
        <strain evidence="1">DSM 53165</strain>
    </source>
</reference>
<keyword evidence="2" id="KW-1185">Reference proteome</keyword>
<gene>
    <name evidence="1" type="ORF">K7C98_39525</name>
</gene>